<evidence type="ECO:0000256" key="4">
    <source>
        <dbReference type="ARBA" id="ARBA00022606"/>
    </source>
</evidence>
<keyword evidence="10" id="KW-0675">Receptor</keyword>
<comment type="similarity">
    <text evidence="2">Belongs to the archaeal/bacterial/fungal opsin family.</text>
</comment>
<comment type="subcellular location">
    <subcellularLocation>
        <location evidence="1">Membrane</location>
        <topology evidence="1">Multi-pass membrane protein</topology>
    </subcellularLocation>
</comment>
<dbReference type="GO" id="GO:0009881">
    <property type="term" value="F:photoreceptor activity"/>
    <property type="evidence" value="ECO:0007669"/>
    <property type="project" value="UniProtKB-KW"/>
</dbReference>
<evidence type="ECO:0000256" key="9">
    <source>
        <dbReference type="ARBA" id="ARBA00023136"/>
    </source>
</evidence>
<keyword evidence="5 11" id="KW-0812">Transmembrane</keyword>
<evidence type="ECO:0000313" key="12">
    <source>
        <dbReference type="EMBL" id="QHU03814.1"/>
    </source>
</evidence>
<evidence type="ECO:0000256" key="6">
    <source>
        <dbReference type="ARBA" id="ARBA00022925"/>
    </source>
</evidence>
<organism evidence="12">
    <name type="scientific">viral metagenome</name>
    <dbReference type="NCBI Taxonomy" id="1070528"/>
    <lineage>
        <taxon>unclassified sequences</taxon>
        <taxon>metagenomes</taxon>
        <taxon>organismal metagenomes</taxon>
    </lineage>
</organism>
<keyword evidence="7 11" id="KW-1133">Transmembrane helix</keyword>
<dbReference type="GO" id="GO:0016020">
    <property type="term" value="C:membrane"/>
    <property type="evidence" value="ECO:0007669"/>
    <property type="project" value="UniProtKB-SubCell"/>
</dbReference>
<dbReference type="SUPFAM" id="SSF81321">
    <property type="entry name" value="Family A G protein-coupled receptor-like"/>
    <property type="match status" value="1"/>
</dbReference>
<accession>A0A6C0JJI9</accession>
<keyword evidence="6" id="KW-0681">Retinal protein</keyword>
<feature type="transmembrane region" description="Helical" evidence="11">
    <location>
        <begin position="158"/>
        <end position="178"/>
    </location>
</feature>
<keyword evidence="9 11" id="KW-0472">Membrane</keyword>
<dbReference type="InterPro" id="IPR018229">
    <property type="entry name" value="Rhodopsin_retinal_BS"/>
</dbReference>
<protein>
    <submittedName>
        <fullName evidence="12">Uncharacterized protein</fullName>
    </submittedName>
</protein>
<evidence type="ECO:0000256" key="5">
    <source>
        <dbReference type="ARBA" id="ARBA00022692"/>
    </source>
</evidence>
<name>A0A6C0JJI9_9ZZZZ</name>
<dbReference type="GO" id="GO:0005216">
    <property type="term" value="F:monoatomic ion channel activity"/>
    <property type="evidence" value="ECO:0007669"/>
    <property type="project" value="InterPro"/>
</dbReference>
<feature type="transmembrane region" description="Helical" evidence="11">
    <location>
        <begin position="132"/>
        <end position="151"/>
    </location>
</feature>
<feature type="transmembrane region" description="Helical" evidence="11">
    <location>
        <begin position="55"/>
        <end position="77"/>
    </location>
</feature>
<evidence type="ECO:0000256" key="1">
    <source>
        <dbReference type="ARBA" id="ARBA00004141"/>
    </source>
</evidence>
<evidence type="ECO:0000256" key="8">
    <source>
        <dbReference type="ARBA" id="ARBA00022991"/>
    </source>
</evidence>
<keyword evidence="3" id="KW-0600">Photoreceptor protein</keyword>
<reference evidence="12" key="1">
    <citation type="journal article" date="2020" name="Nature">
        <title>Giant virus diversity and host interactions through global metagenomics.</title>
        <authorList>
            <person name="Schulz F."/>
            <person name="Roux S."/>
            <person name="Paez-Espino D."/>
            <person name="Jungbluth S."/>
            <person name="Walsh D.A."/>
            <person name="Denef V.J."/>
            <person name="McMahon K.D."/>
            <person name="Konstantinidis K.T."/>
            <person name="Eloe-Fadrosh E.A."/>
            <person name="Kyrpides N.C."/>
            <person name="Woyke T."/>
        </authorList>
    </citation>
    <scope>NUCLEOTIDE SEQUENCE</scope>
    <source>
        <strain evidence="12">GVMAG-M-3300027708-20</strain>
    </source>
</reference>
<dbReference type="SMART" id="SM01021">
    <property type="entry name" value="Bac_rhodopsin"/>
    <property type="match status" value="1"/>
</dbReference>
<sequence length="272" mass="30874">MASYSPGAKQEPPLPVITAVPLIPRPPDNANAAANTITPTNTKDKLEIKSNPVQYYVKASFMITYILLLTTATITFIEAMRTNIPSVRHILNLETAISVIAGYFYSIFITQIEGYGKDDKPVDWADISKTRYIDWTITTPLMLLALCVVLGSNINIKVNFYTFGWILILNYLMLYIGYLGETQILSRFWASSVGFIPFTIMFYLIHKCFVAPKYNFSNYILYYIYLIVWSLYGTVYLLGESLKNISMNILDCISKCIIGLGLWAYYSKTIVL</sequence>
<feature type="transmembrane region" description="Helical" evidence="11">
    <location>
        <begin position="89"/>
        <end position="112"/>
    </location>
</feature>
<dbReference type="GO" id="GO:0007602">
    <property type="term" value="P:phototransduction"/>
    <property type="evidence" value="ECO:0007669"/>
    <property type="project" value="UniProtKB-KW"/>
</dbReference>
<feature type="transmembrane region" description="Helical" evidence="11">
    <location>
        <begin position="184"/>
        <end position="204"/>
    </location>
</feature>
<feature type="transmembrane region" description="Helical" evidence="11">
    <location>
        <begin position="216"/>
        <end position="239"/>
    </location>
</feature>
<evidence type="ECO:0000256" key="7">
    <source>
        <dbReference type="ARBA" id="ARBA00022989"/>
    </source>
</evidence>
<dbReference type="PROSITE" id="PS00950">
    <property type="entry name" value="BACTERIAL_OPSIN_1"/>
    <property type="match status" value="1"/>
</dbReference>
<evidence type="ECO:0000256" key="3">
    <source>
        <dbReference type="ARBA" id="ARBA00022543"/>
    </source>
</evidence>
<dbReference type="InterPro" id="IPR001425">
    <property type="entry name" value="Arc/bac/fun_rhodopsins"/>
</dbReference>
<keyword evidence="8" id="KW-0157">Chromophore</keyword>
<dbReference type="AlphaFoldDB" id="A0A6C0JJI9"/>
<dbReference type="Gene3D" id="1.20.1070.10">
    <property type="entry name" value="Rhodopsin 7-helix transmembrane proteins"/>
    <property type="match status" value="1"/>
</dbReference>
<evidence type="ECO:0000256" key="2">
    <source>
        <dbReference type="ARBA" id="ARBA00008130"/>
    </source>
</evidence>
<evidence type="ECO:0000256" key="10">
    <source>
        <dbReference type="ARBA" id="ARBA00023170"/>
    </source>
</evidence>
<proteinExistence type="inferred from homology"/>
<keyword evidence="4" id="KW-0716">Sensory transduction</keyword>
<dbReference type="Pfam" id="PF01036">
    <property type="entry name" value="Bac_rhodopsin"/>
    <property type="match status" value="1"/>
</dbReference>
<evidence type="ECO:0000256" key="11">
    <source>
        <dbReference type="SAM" id="Phobius"/>
    </source>
</evidence>
<dbReference type="EMBL" id="MN740389">
    <property type="protein sequence ID" value="QHU03814.1"/>
    <property type="molecule type" value="Genomic_DNA"/>
</dbReference>